<evidence type="ECO:0000313" key="1">
    <source>
        <dbReference type="EMBL" id="UTI65629.1"/>
    </source>
</evidence>
<dbReference type="EMBL" id="CP098502">
    <property type="protein sequence ID" value="UTI65629.1"/>
    <property type="molecule type" value="Genomic_DNA"/>
</dbReference>
<gene>
    <name evidence="1" type="ORF">NBH00_05310</name>
</gene>
<organism evidence="1 2">
    <name type="scientific">Paraconexibacter antarcticus</name>
    <dbReference type="NCBI Taxonomy" id="2949664"/>
    <lineage>
        <taxon>Bacteria</taxon>
        <taxon>Bacillati</taxon>
        <taxon>Actinomycetota</taxon>
        <taxon>Thermoleophilia</taxon>
        <taxon>Solirubrobacterales</taxon>
        <taxon>Paraconexibacteraceae</taxon>
        <taxon>Paraconexibacter</taxon>
    </lineage>
</organism>
<keyword evidence="2" id="KW-1185">Reference proteome</keyword>
<name>A0ABY5DVP0_9ACTN</name>
<accession>A0ABY5DVP0</accession>
<reference evidence="1 2" key="1">
    <citation type="submission" date="2022-06" db="EMBL/GenBank/DDBJ databases">
        <title>Paraconexibacter antarcticus.</title>
        <authorList>
            <person name="Kim C.S."/>
        </authorList>
    </citation>
    <scope>NUCLEOTIDE SEQUENCE [LARGE SCALE GENOMIC DNA]</scope>
    <source>
        <strain evidence="1 2">02-257</strain>
    </source>
</reference>
<proteinExistence type="predicted"/>
<sequence>MLASTSFRLPEDLLERMHAARGDVPLTRWMIRACEERLERETAPLPVEAVREARQRVAPSRPAHAPTCRCGVCQA</sequence>
<dbReference type="Proteomes" id="UP001056035">
    <property type="component" value="Chromosome"/>
</dbReference>
<dbReference type="RefSeq" id="WP_254572308.1">
    <property type="nucleotide sequence ID" value="NZ_CP098502.1"/>
</dbReference>
<evidence type="ECO:0000313" key="2">
    <source>
        <dbReference type="Proteomes" id="UP001056035"/>
    </source>
</evidence>
<protein>
    <submittedName>
        <fullName evidence="1">BrnA antitoxin family protein</fullName>
    </submittedName>
</protein>